<comment type="caution">
    <text evidence="2">The sequence shown here is derived from an EMBL/GenBank/DDBJ whole genome shotgun (WGS) entry which is preliminary data.</text>
</comment>
<dbReference type="Proteomes" id="UP000017052">
    <property type="component" value="Unassembled WGS sequence"/>
</dbReference>
<name>U2RDA4_9ACTN</name>
<reference evidence="2" key="1">
    <citation type="submission" date="2013-08" db="EMBL/GenBank/DDBJ databases">
        <authorList>
            <person name="Durkin A.S."/>
            <person name="Haft D.R."/>
            <person name="McCorrison J."/>
            <person name="Torralba M."/>
            <person name="Gillis M."/>
            <person name="Haft D.H."/>
            <person name="Methe B."/>
            <person name="Sutton G."/>
            <person name="Nelson K.E."/>
        </authorList>
    </citation>
    <scope>NUCLEOTIDE SEQUENCE [LARGE SCALE GENOMIC DNA]</scope>
    <source>
        <strain evidence="2">F0233</strain>
    </source>
</reference>
<gene>
    <name evidence="2" type="ORF">HMPREF0682_2784</name>
</gene>
<dbReference type="RefSeq" id="WP_021798486.1">
    <property type="nucleotide sequence ID" value="NZ_ACVN02000276.1"/>
</dbReference>
<keyword evidence="3" id="KW-1185">Reference proteome</keyword>
<evidence type="ECO:0000313" key="3">
    <source>
        <dbReference type="Proteomes" id="UP000017052"/>
    </source>
</evidence>
<dbReference type="OrthoDB" id="3695765at2"/>
<feature type="domain" description="DUF7878" evidence="1">
    <location>
        <begin position="4"/>
        <end position="126"/>
    </location>
</feature>
<organism evidence="2 3">
    <name type="scientific">Propionibacterium acidifaciens F0233</name>
    <dbReference type="NCBI Taxonomy" id="553198"/>
    <lineage>
        <taxon>Bacteria</taxon>
        <taxon>Bacillati</taxon>
        <taxon>Actinomycetota</taxon>
        <taxon>Actinomycetes</taxon>
        <taxon>Propionibacteriales</taxon>
        <taxon>Propionibacteriaceae</taxon>
        <taxon>Propionibacterium</taxon>
    </lineage>
</organism>
<dbReference type="AlphaFoldDB" id="U2RDA4"/>
<accession>U2RDA4</accession>
<dbReference type="InterPro" id="IPR057200">
    <property type="entry name" value="DUF7878"/>
</dbReference>
<dbReference type="Pfam" id="PF25297">
    <property type="entry name" value="DUF7878"/>
    <property type="match status" value="1"/>
</dbReference>
<protein>
    <recommendedName>
        <fullName evidence="1">DUF7878 domain-containing protein</fullName>
    </recommendedName>
</protein>
<proteinExistence type="predicted"/>
<sequence length="142" mass="16002">MIVEFKFFDLSTTQIPERSEVGYLIGVEASLVISDHGLVILNEPTFPVLELAWSLGHWTASSPLHDFEFESLDYEEIGVVSIKSHNNKWVVSSCFNPTVSSAPYEREVIFTSIANFIGRLYHELKQTESDAATMLESAFKLL</sequence>
<dbReference type="GeneID" id="95359257"/>
<evidence type="ECO:0000313" key="2">
    <source>
        <dbReference type="EMBL" id="ERK51543.1"/>
    </source>
</evidence>
<evidence type="ECO:0000259" key="1">
    <source>
        <dbReference type="Pfam" id="PF25297"/>
    </source>
</evidence>
<dbReference type="EMBL" id="ACVN02000276">
    <property type="protein sequence ID" value="ERK51543.1"/>
    <property type="molecule type" value="Genomic_DNA"/>
</dbReference>